<comment type="caution">
    <text evidence="2">The sequence shown here is derived from an EMBL/GenBank/DDBJ whole genome shotgun (WGS) entry which is preliminary data.</text>
</comment>
<evidence type="ECO:0000259" key="1">
    <source>
        <dbReference type="Pfam" id="PF07872"/>
    </source>
</evidence>
<dbReference type="AlphaFoldDB" id="A0A5J4JEJ0"/>
<dbReference type="Proteomes" id="UP000391919">
    <property type="component" value="Unassembled WGS sequence"/>
</dbReference>
<sequence length="72" mass="8029">MAQAYLRRSRISLIFDDGVDEKGKPVTKTKTFTNVALTATPDSIQQFAQAYASLQQKPLVTVERIDNNDILS</sequence>
<accession>A0A5J4JEJ0</accession>
<evidence type="ECO:0000313" key="2">
    <source>
        <dbReference type="EMBL" id="GER68738.1"/>
    </source>
</evidence>
<reference evidence="2 3" key="1">
    <citation type="submission" date="2019-09" db="EMBL/GenBank/DDBJ databases">
        <title>Draft genome sequence of Bacillus sp. JC-7.</title>
        <authorList>
            <person name="Tanaka N."/>
            <person name="Shiwa Y."/>
            <person name="Fujita N."/>
            <person name="Tanasupawat S."/>
        </authorList>
    </citation>
    <scope>NUCLEOTIDE SEQUENCE [LARGE SCALE GENOMIC DNA]</scope>
    <source>
        <strain evidence="2 3">JC-7</strain>
    </source>
</reference>
<organism evidence="2 3">
    <name type="scientific">Weizmannia acidilactici</name>
    <dbReference type="NCBI Taxonomy" id="2607726"/>
    <lineage>
        <taxon>Bacteria</taxon>
        <taxon>Bacillati</taxon>
        <taxon>Bacillota</taxon>
        <taxon>Bacilli</taxon>
        <taxon>Bacillales</taxon>
        <taxon>Bacillaceae</taxon>
        <taxon>Heyndrickxia</taxon>
    </lineage>
</organism>
<gene>
    <name evidence="2" type="ORF">BpJC7_00410</name>
</gene>
<dbReference type="EMBL" id="BKZQ01000001">
    <property type="protein sequence ID" value="GER68738.1"/>
    <property type="molecule type" value="Genomic_DNA"/>
</dbReference>
<keyword evidence="3" id="KW-1185">Reference proteome</keyword>
<dbReference type="Pfam" id="PF07872">
    <property type="entry name" value="DUF1659"/>
    <property type="match status" value="1"/>
</dbReference>
<feature type="domain" description="DUF1659" evidence="1">
    <location>
        <begin position="4"/>
        <end position="70"/>
    </location>
</feature>
<proteinExistence type="predicted"/>
<dbReference type="RefSeq" id="WP_151681161.1">
    <property type="nucleotide sequence ID" value="NZ_BKZP01000019.1"/>
</dbReference>
<protein>
    <recommendedName>
        <fullName evidence="1">DUF1659 domain-containing protein</fullName>
    </recommendedName>
</protein>
<dbReference type="InterPro" id="IPR012454">
    <property type="entry name" value="DUF1659"/>
</dbReference>
<evidence type="ECO:0000313" key="3">
    <source>
        <dbReference type="Proteomes" id="UP000391919"/>
    </source>
</evidence>
<name>A0A5J4JEJ0_9BACI</name>